<evidence type="ECO:0000313" key="3">
    <source>
        <dbReference type="Proteomes" id="UP001232493"/>
    </source>
</evidence>
<evidence type="ECO:0000256" key="1">
    <source>
        <dbReference type="SAM" id="Phobius"/>
    </source>
</evidence>
<keyword evidence="1" id="KW-1133">Transmembrane helix</keyword>
<keyword evidence="1" id="KW-0472">Membrane</keyword>
<keyword evidence="3" id="KW-1185">Reference proteome</keyword>
<dbReference type="RefSeq" id="WP_280999413.1">
    <property type="nucleotide sequence ID" value="NZ_CP069362.1"/>
</dbReference>
<organism evidence="2 3">
    <name type="scientific">Marinitoga aeolica</name>
    <dbReference type="NCBI Taxonomy" id="2809031"/>
    <lineage>
        <taxon>Bacteria</taxon>
        <taxon>Thermotogati</taxon>
        <taxon>Thermotogota</taxon>
        <taxon>Thermotogae</taxon>
        <taxon>Petrotogales</taxon>
        <taxon>Petrotogaceae</taxon>
        <taxon>Marinitoga</taxon>
    </lineage>
</organism>
<dbReference type="EMBL" id="CP069362">
    <property type="protein sequence ID" value="WGS65173.1"/>
    <property type="molecule type" value="Genomic_DNA"/>
</dbReference>
<proteinExistence type="predicted"/>
<feature type="transmembrane region" description="Helical" evidence="1">
    <location>
        <begin position="255"/>
        <end position="273"/>
    </location>
</feature>
<gene>
    <name evidence="2" type="ORF">JRV97_01045</name>
</gene>
<reference evidence="2 3" key="1">
    <citation type="submission" date="2021-02" db="EMBL/GenBank/DDBJ databases">
        <title>Characterization of Marinitoga sp. nov. str. BP5-C20A.</title>
        <authorList>
            <person name="Erauso G."/>
            <person name="Postec A."/>
        </authorList>
    </citation>
    <scope>NUCLEOTIDE SEQUENCE [LARGE SCALE GENOMIC DNA]</scope>
    <source>
        <strain evidence="2 3">BP5-C20A</strain>
    </source>
</reference>
<name>A0ABY8PRC5_9BACT</name>
<dbReference type="Proteomes" id="UP001232493">
    <property type="component" value="Chromosome"/>
</dbReference>
<evidence type="ECO:0000313" key="2">
    <source>
        <dbReference type="EMBL" id="WGS65173.1"/>
    </source>
</evidence>
<sequence length="427" mass="51715">MKLKEYSYEDIKCLKKIISTISIDDAKNGAVILGVNLYDFFKYNKYDKEFPQIEIFINSLKKNYLGDINKEKIYIYVSKIINYFYNADGKLLNANNLENIINEYYDKKYSDGLSKIIIKENIDYYIVLFNKNNNGLIEDNLIKSKYILSENEYSDKYIEVKKDISEIYIGIDERMTQNIDDIKRLRDIEDIKNLLPSYFMFFEKEYEDIFNYLFSKNELLSFNHSGQLEVNKKINIKFYFNYSNNRILEINGNNFFATTFLKLIFLYVFYIIYKEFYSNELIQNNEFTFYLNSRKIYLDRDMLFLDENIEIDFDNFKGNILEIIPDFFVSNNFDDYEGYYHKKNYYNDININIYFGDNFTYSNKKYNNYNFFIKPIDELINAKDKNKVDFDSNLFKIQYDDHEEKLNIYNLIKRILMFIISNTIEDR</sequence>
<accession>A0ABY8PRC5</accession>
<keyword evidence="1" id="KW-0812">Transmembrane</keyword>
<protein>
    <submittedName>
        <fullName evidence="2">Uncharacterized protein</fullName>
    </submittedName>
</protein>